<organism evidence="1 2">
    <name type="scientific">Cichorium intybus</name>
    <name type="common">Chicory</name>
    <dbReference type="NCBI Taxonomy" id="13427"/>
    <lineage>
        <taxon>Eukaryota</taxon>
        <taxon>Viridiplantae</taxon>
        <taxon>Streptophyta</taxon>
        <taxon>Embryophyta</taxon>
        <taxon>Tracheophyta</taxon>
        <taxon>Spermatophyta</taxon>
        <taxon>Magnoliopsida</taxon>
        <taxon>eudicotyledons</taxon>
        <taxon>Gunneridae</taxon>
        <taxon>Pentapetalae</taxon>
        <taxon>asterids</taxon>
        <taxon>campanulids</taxon>
        <taxon>Asterales</taxon>
        <taxon>Asteraceae</taxon>
        <taxon>Cichorioideae</taxon>
        <taxon>Cichorieae</taxon>
        <taxon>Cichoriinae</taxon>
        <taxon>Cichorium</taxon>
    </lineage>
</organism>
<gene>
    <name evidence="1" type="ORF">L2E82_11175</name>
</gene>
<protein>
    <submittedName>
        <fullName evidence="1">Uncharacterized protein</fullName>
    </submittedName>
</protein>
<evidence type="ECO:0000313" key="1">
    <source>
        <dbReference type="EMBL" id="KAI3781171.1"/>
    </source>
</evidence>
<reference evidence="1 2" key="2">
    <citation type="journal article" date="2022" name="Mol. Ecol. Resour.">
        <title>The genomes of chicory, endive, great burdock and yacon provide insights into Asteraceae paleo-polyploidization history and plant inulin production.</title>
        <authorList>
            <person name="Fan W."/>
            <person name="Wang S."/>
            <person name="Wang H."/>
            <person name="Wang A."/>
            <person name="Jiang F."/>
            <person name="Liu H."/>
            <person name="Zhao H."/>
            <person name="Xu D."/>
            <person name="Zhang Y."/>
        </authorList>
    </citation>
    <scope>NUCLEOTIDE SEQUENCE [LARGE SCALE GENOMIC DNA]</scope>
    <source>
        <strain evidence="2">cv. Punajuju</strain>
        <tissue evidence="1">Leaves</tissue>
    </source>
</reference>
<dbReference type="Proteomes" id="UP001055811">
    <property type="component" value="Linkage Group LG02"/>
</dbReference>
<comment type="caution">
    <text evidence="1">The sequence shown here is derived from an EMBL/GenBank/DDBJ whole genome shotgun (WGS) entry which is preliminary data.</text>
</comment>
<evidence type="ECO:0000313" key="2">
    <source>
        <dbReference type="Proteomes" id="UP001055811"/>
    </source>
</evidence>
<keyword evidence="2" id="KW-1185">Reference proteome</keyword>
<accession>A0ACB9GDK8</accession>
<name>A0ACB9GDK8_CICIN</name>
<sequence>MLEEIRVYVMNRMFSQKKKGQKWELEICPSIRKKIEQLKKSQRYWDVTPSGLQKFERGHTQRSESLGLSGRPSGKLCSIFFSDLFLVHCKKSTQTL</sequence>
<proteinExistence type="predicted"/>
<reference evidence="2" key="1">
    <citation type="journal article" date="2022" name="Mol. Ecol. Resour.">
        <title>The genomes of chicory, endive, great burdock and yacon provide insights into Asteraceae palaeo-polyploidization history and plant inulin production.</title>
        <authorList>
            <person name="Fan W."/>
            <person name="Wang S."/>
            <person name="Wang H."/>
            <person name="Wang A."/>
            <person name="Jiang F."/>
            <person name="Liu H."/>
            <person name="Zhao H."/>
            <person name="Xu D."/>
            <person name="Zhang Y."/>
        </authorList>
    </citation>
    <scope>NUCLEOTIDE SEQUENCE [LARGE SCALE GENOMIC DNA]</scope>
    <source>
        <strain evidence="2">cv. Punajuju</strain>
    </source>
</reference>
<dbReference type="EMBL" id="CM042010">
    <property type="protein sequence ID" value="KAI3781171.1"/>
    <property type="molecule type" value="Genomic_DNA"/>
</dbReference>